<feature type="compositionally biased region" description="Polar residues" evidence="1">
    <location>
        <begin position="1"/>
        <end position="14"/>
    </location>
</feature>
<feature type="domain" description="C2H2-type" evidence="2">
    <location>
        <begin position="121"/>
        <end position="148"/>
    </location>
</feature>
<comment type="caution">
    <text evidence="3">The sequence shown here is derived from an EMBL/GenBank/DDBJ whole genome shotgun (WGS) entry which is preliminary data.</text>
</comment>
<dbReference type="InterPro" id="IPR013087">
    <property type="entry name" value="Znf_C2H2_type"/>
</dbReference>
<dbReference type="Proteomes" id="UP001273166">
    <property type="component" value="Unassembled WGS sequence"/>
</dbReference>
<dbReference type="Gene3D" id="3.30.160.60">
    <property type="entry name" value="Classic Zinc Finger"/>
    <property type="match status" value="1"/>
</dbReference>
<organism evidence="3 4">
    <name type="scientific">Chaetomium strumarium</name>
    <dbReference type="NCBI Taxonomy" id="1170767"/>
    <lineage>
        <taxon>Eukaryota</taxon>
        <taxon>Fungi</taxon>
        <taxon>Dikarya</taxon>
        <taxon>Ascomycota</taxon>
        <taxon>Pezizomycotina</taxon>
        <taxon>Sordariomycetes</taxon>
        <taxon>Sordariomycetidae</taxon>
        <taxon>Sordariales</taxon>
        <taxon>Chaetomiaceae</taxon>
        <taxon>Chaetomium</taxon>
    </lineage>
</organism>
<dbReference type="AlphaFoldDB" id="A0AAJ0GW73"/>
<dbReference type="GeneID" id="87881013"/>
<feature type="domain" description="C2H2-type" evidence="2">
    <location>
        <begin position="152"/>
        <end position="177"/>
    </location>
</feature>
<feature type="region of interest" description="Disordered" evidence="1">
    <location>
        <begin position="55"/>
        <end position="117"/>
    </location>
</feature>
<keyword evidence="4" id="KW-1185">Reference proteome</keyword>
<name>A0AAJ0GW73_9PEZI</name>
<dbReference type="RefSeq" id="XP_062723004.1">
    <property type="nucleotide sequence ID" value="XM_062862184.1"/>
</dbReference>
<evidence type="ECO:0000313" key="3">
    <source>
        <dbReference type="EMBL" id="KAK3307224.1"/>
    </source>
</evidence>
<gene>
    <name evidence="3" type="ORF">B0T15DRAFT_167865</name>
</gene>
<reference evidence="3" key="1">
    <citation type="journal article" date="2023" name="Mol. Phylogenet. Evol.">
        <title>Genome-scale phylogeny and comparative genomics of the fungal order Sordariales.</title>
        <authorList>
            <person name="Hensen N."/>
            <person name="Bonometti L."/>
            <person name="Westerberg I."/>
            <person name="Brannstrom I.O."/>
            <person name="Guillou S."/>
            <person name="Cros-Aarteil S."/>
            <person name="Calhoun S."/>
            <person name="Haridas S."/>
            <person name="Kuo A."/>
            <person name="Mondo S."/>
            <person name="Pangilinan J."/>
            <person name="Riley R."/>
            <person name="LaButti K."/>
            <person name="Andreopoulos B."/>
            <person name="Lipzen A."/>
            <person name="Chen C."/>
            <person name="Yan M."/>
            <person name="Daum C."/>
            <person name="Ng V."/>
            <person name="Clum A."/>
            <person name="Steindorff A."/>
            <person name="Ohm R.A."/>
            <person name="Martin F."/>
            <person name="Silar P."/>
            <person name="Natvig D.O."/>
            <person name="Lalanne C."/>
            <person name="Gautier V."/>
            <person name="Ament-Velasquez S.L."/>
            <person name="Kruys A."/>
            <person name="Hutchinson M.I."/>
            <person name="Powell A.J."/>
            <person name="Barry K."/>
            <person name="Miller A.N."/>
            <person name="Grigoriev I.V."/>
            <person name="Debuchy R."/>
            <person name="Gladieux P."/>
            <person name="Hiltunen Thoren M."/>
            <person name="Johannesson H."/>
        </authorList>
    </citation>
    <scope>NUCLEOTIDE SEQUENCE</scope>
    <source>
        <strain evidence="3">CBS 333.67</strain>
    </source>
</reference>
<evidence type="ECO:0000259" key="2">
    <source>
        <dbReference type="SMART" id="SM00355"/>
    </source>
</evidence>
<feature type="region of interest" description="Disordered" evidence="1">
    <location>
        <begin position="1"/>
        <end position="20"/>
    </location>
</feature>
<feature type="compositionally biased region" description="Polar residues" evidence="1">
    <location>
        <begin position="61"/>
        <end position="70"/>
    </location>
</feature>
<reference evidence="3" key="2">
    <citation type="submission" date="2023-06" db="EMBL/GenBank/DDBJ databases">
        <authorList>
            <consortium name="Lawrence Berkeley National Laboratory"/>
            <person name="Mondo S.J."/>
            <person name="Hensen N."/>
            <person name="Bonometti L."/>
            <person name="Westerberg I."/>
            <person name="Brannstrom I.O."/>
            <person name="Guillou S."/>
            <person name="Cros-Aarteil S."/>
            <person name="Calhoun S."/>
            <person name="Haridas S."/>
            <person name="Kuo A."/>
            <person name="Pangilinan J."/>
            <person name="Riley R."/>
            <person name="Labutti K."/>
            <person name="Andreopoulos B."/>
            <person name="Lipzen A."/>
            <person name="Chen C."/>
            <person name="Yanf M."/>
            <person name="Daum C."/>
            <person name="Ng V."/>
            <person name="Clum A."/>
            <person name="Steindorff A."/>
            <person name="Ohm R."/>
            <person name="Martin F."/>
            <person name="Silar P."/>
            <person name="Natvig D."/>
            <person name="Lalanne C."/>
            <person name="Gautier V."/>
            <person name="Ament-Velasquez S.L."/>
            <person name="Kruys A."/>
            <person name="Hutchinson M.I."/>
            <person name="Powell A.J."/>
            <person name="Barry K."/>
            <person name="Miller A.N."/>
            <person name="Grigoriev I.V."/>
            <person name="Debuchy R."/>
            <person name="Gladieux P."/>
            <person name="Thoren M.H."/>
            <person name="Johannesson H."/>
        </authorList>
    </citation>
    <scope>NUCLEOTIDE SEQUENCE</scope>
    <source>
        <strain evidence="3">CBS 333.67</strain>
    </source>
</reference>
<feature type="compositionally biased region" description="Polar residues" evidence="1">
    <location>
        <begin position="85"/>
        <end position="97"/>
    </location>
</feature>
<accession>A0AAJ0GW73</accession>
<sequence>MGSIMADSSSQDSNDYAYCQLQPGPSFVDSTSNFALEPLQTGGVGTTAYLDGSPVIPLASDFNTPETSSPRPGGCYNTHFAPETHSPTPYSQASVQDSHSPSSTSCSSPEASSSPGRLKEYRCTFPNCKSKRKVFKLPSKLRKHMNNHTRPHKCEYCKDYKGGAEHKDLARHVHTCHPEMVPRGDRTYSKEFVSCPRCDVKNMRADNLKRHLKTCGGRGTGTGTGTGSSVVSTVGLLLG</sequence>
<evidence type="ECO:0000313" key="4">
    <source>
        <dbReference type="Proteomes" id="UP001273166"/>
    </source>
</evidence>
<feature type="compositionally biased region" description="Low complexity" evidence="1">
    <location>
        <begin position="98"/>
        <end position="115"/>
    </location>
</feature>
<dbReference type="SMART" id="SM00355">
    <property type="entry name" value="ZnF_C2H2"/>
    <property type="match status" value="3"/>
</dbReference>
<dbReference type="EMBL" id="JAUDZG010000003">
    <property type="protein sequence ID" value="KAK3307224.1"/>
    <property type="molecule type" value="Genomic_DNA"/>
</dbReference>
<evidence type="ECO:0000256" key="1">
    <source>
        <dbReference type="SAM" id="MobiDB-lite"/>
    </source>
</evidence>
<protein>
    <recommendedName>
        <fullName evidence="2">C2H2-type domain-containing protein</fullName>
    </recommendedName>
</protein>
<proteinExistence type="predicted"/>
<feature type="domain" description="C2H2-type" evidence="2">
    <location>
        <begin position="193"/>
        <end position="213"/>
    </location>
</feature>